<organism evidence="1 2">
    <name type="scientific">Diachasmimorpha longicaudata entomopoxvirus</name>
    <dbReference type="NCBI Taxonomy" id="109981"/>
    <lineage>
        <taxon>Viruses</taxon>
        <taxon>Varidnaviria</taxon>
        <taxon>Bamfordvirae</taxon>
        <taxon>Nucleocytoviricota</taxon>
        <taxon>Pokkesviricetes</taxon>
        <taxon>Chitovirales</taxon>
        <taxon>Poxviridae</taxon>
        <taxon>Entomopoxvirinae</taxon>
        <taxon>Epsilonentomopoxvirus</taxon>
        <taxon>Epsilonentomopoxvirus dlongicaudata</taxon>
        <taxon>Diachasmimorpha entomopoxvirus</taxon>
    </lineage>
</organism>
<gene>
    <name evidence="1" type="ORF">DLEV_023</name>
</gene>
<protein>
    <submittedName>
        <fullName evidence="1">Uncharacterized protein</fullName>
    </submittedName>
</protein>
<sequence>MSESDDLWISLEYIWFKDCVGLLKLFDNAAICRYHPEPKTSKMIEFSVAKAHNIVVVKLPILETSLKDITTFYLPLNISFAKHSAPTIRLILNPKSIIVKAFYKASLPTIDGTNNGFFSLMDAKETTTKLEEYQPRDQRHKSSNFSSVSEQQFFIDKKDSIPEHVIDFRGIQNVLSYFSIQFTDFKDLIRMLGNVRIQVMISLDFVAFTSKSADGKQRKQIIKANNNFVEEFSFFIDGNSFLKLARINVPYNISPDKNKKMFNTLEVKIIGIAPSKFALTIFPSNLPTRELMYQNQKFDLYNSIMIYIPSM</sequence>
<reference evidence="1 2" key="1">
    <citation type="submission" date="2015-04" db="EMBL/GenBank/DDBJ databases">
        <title>Diachasmimorpha longicaudata entomopoxvirus genome.</title>
        <authorList>
            <person name="Coffman K.A."/>
            <person name="Burke G.R."/>
        </authorList>
    </citation>
    <scope>NUCLEOTIDE SEQUENCE [LARGE SCALE GENOMIC DNA]</scope>
</reference>
<dbReference type="EMBL" id="KR095315">
    <property type="protein sequence ID" value="AKS26314.1"/>
    <property type="molecule type" value="Genomic_DNA"/>
</dbReference>
<name>A0A7R5WMB3_9POXV</name>
<proteinExistence type="predicted"/>
<dbReference type="Proteomes" id="UP000593702">
    <property type="component" value="Segment"/>
</dbReference>
<evidence type="ECO:0000313" key="2">
    <source>
        <dbReference type="Proteomes" id="UP000593702"/>
    </source>
</evidence>
<keyword evidence="2" id="KW-1185">Reference proteome</keyword>
<evidence type="ECO:0000313" key="1">
    <source>
        <dbReference type="EMBL" id="AKS26314.1"/>
    </source>
</evidence>
<accession>A0A7R5WMB3</accession>